<reference evidence="1" key="1">
    <citation type="submission" date="2023-07" db="EMBL/GenBank/DDBJ databases">
        <title>draft genome sequence of fig (Ficus carica).</title>
        <authorList>
            <person name="Takahashi T."/>
            <person name="Nishimura K."/>
        </authorList>
    </citation>
    <scope>NUCLEOTIDE SEQUENCE</scope>
</reference>
<dbReference type="InterPro" id="IPR036047">
    <property type="entry name" value="F-box-like_dom_sf"/>
</dbReference>
<evidence type="ECO:0008006" key="3">
    <source>
        <dbReference type="Google" id="ProtNLM"/>
    </source>
</evidence>
<dbReference type="PANTHER" id="PTHR32278">
    <property type="entry name" value="F-BOX DOMAIN-CONTAINING PROTEIN"/>
    <property type="match status" value="1"/>
</dbReference>
<dbReference type="Pfam" id="PF14299">
    <property type="entry name" value="PP2"/>
    <property type="match status" value="1"/>
</dbReference>
<gene>
    <name evidence="1" type="ORF">TIFTF001_031588</name>
</gene>
<evidence type="ECO:0000313" key="2">
    <source>
        <dbReference type="Proteomes" id="UP001187192"/>
    </source>
</evidence>
<accession>A0AA88DVN6</accession>
<name>A0AA88DVN6_FICCA</name>
<evidence type="ECO:0000313" key="1">
    <source>
        <dbReference type="EMBL" id="GMN62503.1"/>
    </source>
</evidence>
<organism evidence="1 2">
    <name type="scientific">Ficus carica</name>
    <name type="common">Common fig</name>
    <dbReference type="NCBI Taxonomy" id="3494"/>
    <lineage>
        <taxon>Eukaryota</taxon>
        <taxon>Viridiplantae</taxon>
        <taxon>Streptophyta</taxon>
        <taxon>Embryophyta</taxon>
        <taxon>Tracheophyta</taxon>
        <taxon>Spermatophyta</taxon>
        <taxon>Magnoliopsida</taxon>
        <taxon>eudicotyledons</taxon>
        <taxon>Gunneridae</taxon>
        <taxon>Pentapetalae</taxon>
        <taxon>rosids</taxon>
        <taxon>fabids</taxon>
        <taxon>Rosales</taxon>
        <taxon>Moraceae</taxon>
        <taxon>Ficeae</taxon>
        <taxon>Ficus</taxon>
    </lineage>
</organism>
<keyword evidence="2" id="KW-1185">Reference proteome</keyword>
<dbReference type="CDD" id="cd22162">
    <property type="entry name" value="F-box_AtSKIP3-like"/>
    <property type="match status" value="1"/>
</dbReference>
<sequence length="318" mass="36327">MEEQENSLELNISTLPEKCISHILSLTSPRDAVSSMFCSAAQSDVVWEKFLPPCWEYIVSRSVSPLEFASKKDLYFQLCYSPILVDGTKNKSYVLDKNSGKICRMLGPGDLSISWDEYSLRVNQDALGLMLTPLPTYKPVTSRFSEMTHINDISQLLIQARVKRRLLSPNTNYVAHIVYAPRFNNIEFPPLQRNEGFHSRDRDDGWTDMEMGEFFTGDDHDDDDVVEISLWEVRGAYIRMLRNGLIVQGVELRPKVVVPQLNAKDQKTCTCAGFKFIKLLHIHGYNVTINTVTFGIMEFSDLQFEQSVVSLRNQVNNL</sequence>
<comment type="caution">
    <text evidence="1">The sequence shown here is derived from an EMBL/GenBank/DDBJ whole genome shotgun (WGS) entry which is preliminary data.</text>
</comment>
<dbReference type="InterPro" id="IPR025886">
    <property type="entry name" value="PP2-like"/>
</dbReference>
<dbReference type="Proteomes" id="UP001187192">
    <property type="component" value="Unassembled WGS sequence"/>
</dbReference>
<dbReference type="AlphaFoldDB" id="A0AA88DVN6"/>
<protein>
    <recommendedName>
        <fullName evidence="3">F-box protein</fullName>
    </recommendedName>
</protein>
<proteinExistence type="predicted"/>
<dbReference type="SUPFAM" id="SSF81383">
    <property type="entry name" value="F-box domain"/>
    <property type="match status" value="1"/>
</dbReference>
<dbReference type="EMBL" id="BTGU01000130">
    <property type="protein sequence ID" value="GMN62503.1"/>
    <property type="molecule type" value="Genomic_DNA"/>
</dbReference>
<dbReference type="PANTHER" id="PTHR32278:SF135">
    <property type="entry name" value="F-BOX PROTEIN PP2-B12"/>
    <property type="match status" value="1"/>
</dbReference>